<keyword evidence="1" id="KW-0472">Membrane</keyword>
<feature type="transmembrane region" description="Helical" evidence="1">
    <location>
        <begin position="43"/>
        <end position="64"/>
    </location>
</feature>
<keyword evidence="1" id="KW-1133">Transmembrane helix</keyword>
<evidence type="ECO:0000313" key="2">
    <source>
        <dbReference type="Proteomes" id="UP000887569"/>
    </source>
</evidence>
<name>A0A915B604_PARUN</name>
<evidence type="ECO:0000313" key="3">
    <source>
        <dbReference type="WBParaSite" id="PgR026_g053_t01"/>
    </source>
</evidence>
<reference evidence="3" key="1">
    <citation type="submission" date="2022-11" db="UniProtKB">
        <authorList>
            <consortium name="WormBaseParasite"/>
        </authorList>
    </citation>
    <scope>IDENTIFICATION</scope>
</reference>
<feature type="transmembrane region" description="Helical" evidence="1">
    <location>
        <begin position="7"/>
        <end position="31"/>
    </location>
</feature>
<dbReference type="AlphaFoldDB" id="A0A915B604"/>
<proteinExistence type="predicted"/>
<keyword evidence="2" id="KW-1185">Reference proteome</keyword>
<organism evidence="2 3">
    <name type="scientific">Parascaris univalens</name>
    <name type="common">Nematode worm</name>
    <dbReference type="NCBI Taxonomy" id="6257"/>
    <lineage>
        <taxon>Eukaryota</taxon>
        <taxon>Metazoa</taxon>
        <taxon>Ecdysozoa</taxon>
        <taxon>Nematoda</taxon>
        <taxon>Chromadorea</taxon>
        <taxon>Rhabditida</taxon>
        <taxon>Spirurina</taxon>
        <taxon>Ascaridomorpha</taxon>
        <taxon>Ascaridoidea</taxon>
        <taxon>Ascarididae</taxon>
        <taxon>Parascaris</taxon>
    </lineage>
</organism>
<protein>
    <submittedName>
        <fullName evidence="3">Uncharacterized protein</fullName>
    </submittedName>
</protein>
<sequence>MDTTYAVIIFTFVVLYYLFCLAPQITGLSVFAVLCNFFSPPSFLSFFFSLSFLPPLSFSLSVSLKKPLPNLRKGNLLHAGHASAAVHTWKRLRQSRPVFFLKGCADAPGIMNSYRHNASAVSSNQQLHEYYTSVQ</sequence>
<keyword evidence="1" id="KW-0812">Transmembrane</keyword>
<dbReference type="WBParaSite" id="PgR026_g053_t01">
    <property type="protein sequence ID" value="PgR026_g053_t01"/>
    <property type="gene ID" value="PgR026_g053"/>
</dbReference>
<evidence type="ECO:0000256" key="1">
    <source>
        <dbReference type="SAM" id="Phobius"/>
    </source>
</evidence>
<dbReference type="Proteomes" id="UP000887569">
    <property type="component" value="Unplaced"/>
</dbReference>
<accession>A0A915B604</accession>